<organism evidence="3 4">
    <name type="scientific">Sphingomonas oryzagri</name>
    <dbReference type="NCBI Taxonomy" id="3042314"/>
    <lineage>
        <taxon>Bacteria</taxon>
        <taxon>Pseudomonadati</taxon>
        <taxon>Pseudomonadota</taxon>
        <taxon>Alphaproteobacteria</taxon>
        <taxon>Sphingomonadales</taxon>
        <taxon>Sphingomonadaceae</taxon>
        <taxon>Sphingomonas</taxon>
    </lineage>
</organism>
<dbReference type="RefSeq" id="WP_281046299.1">
    <property type="nucleotide sequence ID" value="NZ_JARYGZ010000005.1"/>
</dbReference>
<name>A0ABT6N766_9SPHN</name>
<dbReference type="Pfam" id="PF03544">
    <property type="entry name" value="TonB_C"/>
    <property type="match status" value="1"/>
</dbReference>
<feature type="signal peptide" evidence="1">
    <location>
        <begin position="1"/>
        <end position="18"/>
    </location>
</feature>
<dbReference type="SUPFAM" id="SSF74653">
    <property type="entry name" value="TolA/TonB C-terminal domain"/>
    <property type="match status" value="1"/>
</dbReference>
<comment type="caution">
    <text evidence="3">The sequence shown here is derived from an EMBL/GenBank/DDBJ whole genome shotgun (WGS) entry which is preliminary data.</text>
</comment>
<evidence type="ECO:0000313" key="3">
    <source>
        <dbReference type="EMBL" id="MDH7640954.1"/>
    </source>
</evidence>
<feature type="domain" description="TonB C-terminal" evidence="2">
    <location>
        <begin position="29"/>
        <end position="94"/>
    </location>
</feature>
<dbReference type="InterPro" id="IPR037682">
    <property type="entry name" value="TonB_C"/>
</dbReference>
<feature type="chain" id="PRO_5045882801" evidence="1">
    <location>
        <begin position="19"/>
        <end position="218"/>
    </location>
</feature>
<accession>A0ABT6N766</accession>
<sequence>MILLFAAAASAAVPLQLAGYPGDWITPDDYPPLALSKGEWGYYSFALTVAPTGKNEKCEIISPGGFDDLRDLTCALVMKRAKFRPALDVDGHPVFGVFRSSVAWTQGSNMADIQRLRKRFPPPSDSDLDVSVNQLPAGMEKSAKVKLGVQVDEKGAIKACNRDPSEKASALDAVACQQIEAQWKVAAATDKGGAPVSSVQSVTVAFSTGAQPQASAAQ</sequence>
<keyword evidence="1" id="KW-0732">Signal</keyword>
<keyword evidence="4" id="KW-1185">Reference proteome</keyword>
<proteinExistence type="predicted"/>
<dbReference type="Proteomes" id="UP001160625">
    <property type="component" value="Unassembled WGS sequence"/>
</dbReference>
<gene>
    <name evidence="3" type="ORF">QGN17_19630</name>
</gene>
<evidence type="ECO:0000259" key="2">
    <source>
        <dbReference type="Pfam" id="PF03544"/>
    </source>
</evidence>
<evidence type="ECO:0000256" key="1">
    <source>
        <dbReference type="SAM" id="SignalP"/>
    </source>
</evidence>
<dbReference type="EMBL" id="JARYGZ010000005">
    <property type="protein sequence ID" value="MDH7640954.1"/>
    <property type="molecule type" value="Genomic_DNA"/>
</dbReference>
<protein>
    <submittedName>
        <fullName evidence="3">Energy transducer TonB</fullName>
    </submittedName>
</protein>
<evidence type="ECO:0000313" key="4">
    <source>
        <dbReference type="Proteomes" id="UP001160625"/>
    </source>
</evidence>
<reference evidence="3" key="1">
    <citation type="submission" date="2023-04" db="EMBL/GenBank/DDBJ databases">
        <title>Sphingomonas sp. MAHUQ-71 isolated from rice field.</title>
        <authorList>
            <person name="Huq M.A."/>
        </authorList>
    </citation>
    <scope>NUCLEOTIDE SEQUENCE</scope>
    <source>
        <strain evidence="3">MAHUQ-71</strain>
    </source>
</reference>